<keyword evidence="1" id="KW-1133">Transmembrane helix</keyword>
<feature type="transmembrane region" description="Helical" evidence="1">
    <location>
        <begin position="134"/>
        <end position="155"/>
    </location>
</feature>
<name>A0A0N9I4U3_9PSEU</name>
<evidence type="ECO:0000256" key="1">
    <source>
        <dbReference type="SAM" id="Phobius"/>
    </source>
</evidence>
<evidence type="ECO:0000313" key="3">
    <source>
        <dbReference type="Proteomes" id="UP000063699"/>
    </source>
</evidence>
<feature type="transmembrane region" description="Helical" evidence="1">
    <location>
        <begin position="42"/>
        <end position="68"/>
    </location>
</feature>
<keyword evidence="3" id="KW-1185">Reference proteome</keyword>
<keyword evidence="1" id="KW-0812">Transmembrane</keyword>
<gene>
    <name evidence="2" type="ORF">AOZ06_31995</name>
</gene>
<sequence length="173" mass="19316">MDEMRQRPGAQDVLQVEGAPSGTGATSRITAKSQRWNKQIILWLRVFLVAYLIDMMVQVGLAALFITGDVGLLKWHDNNANIILSTLLFFALIPAILLWRPARGSSGPTWWIVVMFLLIETQKTLGYLRLIGLHIMIGVGIFGLTVGLVVWAVMYKHDPYKREAKKAAKKAGK</sequence>
<proteinExistence type="predicted"/>
<organism evidence="2 3">
    <name type="scientific">Kibdelosporangium phytohabitans</name>
    <dbReference type="NCBI Taxonomy" id="860235"/>
    <lineage>
        <taxon>Bacteria</taxon>
        <taxon>Bacillati</taxon>
        <taxon>Actinomycetota</taxon>
        <taxon>Actinomycetes</taxon>
        <taxon>Pseudonocardiales</taxon>
        <taxon>Pseudonocardiaceae</taxon>
        <taxon>Kibdelosporangium</taxon>
    </lineage>
</organism>
<protein>
    <submittedName>
        <fullName evidence="2">Uncharacterized protein</fullName>
    </submittedName>
</protein>
<reference evidence="2 3" key="1">
    <citation type="submission" date="2015-07" db="EMBL/GenBank/DDBJ databases">
        <title>Genome sequencing of Kibdelosporangium phytohabitans.</title>
        <authorList>
            <person name="Qin S."/>
            <person name="Xing K."/>
        </authorList>
    </citation>
    <scope>NUCLEOTIDE SEQUENCE [LARGE SCALE GENOMIC DNA]</scope>
    <source>
        <strain evidence="2 3">KLBMP1111</strain>
    </source>
</reference>
<dbReference type="EMBL" id="CP012752">
    <property type="protein sequence ID" value="ALG10894.1"/>
    <property type="molecule type" value="Genomic_DNA"/>
</dbReference>
<evidence type="ECO:0000313" key="2">
    <source>
        <dbReference type="EMBL" id="ALG10894.1"/>
    </source>
</evidence>
<feature type="transmembrane region" description="Helical" evidence="1">
    <location>
        <begin position="110"/>
        <end position="128"/>
    </location>
</feature>
<feature type="transmembrane region" description="Helical" evidence="1">
    <location>
        <begin position="80"/>
        <end position="98"/>
    </location>
</feature>
<dbReference type="Proteomes" id="UP000063699">
    <property type="component" value="Chromosome"/>
</dbReference>
<keyword evidence="1" id="KW-0472">Membrane</keyword>
<dbReference type="AlphaFoldDB" id="A0A0N9I4U3"/>
<dbReference type="STRING" id="860235.AOZ06_31995"/>
<dbReference type="KEGG" id="kphy:AOZ06_31995"/>
<accession>A0A0N9I4U3</accession>